<evidence type="ECO:0000313" key="3">
    <source>
        <dbReference type="EMBL" id="GBF59148.1"/>
    </source>
</evidence>
<dbReference type="InterPro" id="IPR014001">
    <property type="entry name" value="Helicase_ATP-bd"/>
</dbReference>
<dbReference type="InterPro" id="IPR039187">
    <property type="entry name" value="SNO_AAA"/>
</dbReference>
<feature type="domain" description="Helicase ATP-binding" evidence="2">
    <location>
        <begin position="453"/>
        <end position="631"/>
    </location>
</feature>
<dbReference type="RefSeq" id="WP_108986050.1">
    <property type="nucleotide sequence ID" value="NZ_BFBR01000010.1"/>
</dbReference>
<dbReference type="Gene3D" id="3.40.50.150">
    <property type="entry name" value="Vaccinia Virus protein VP39"/>
    <property type="match status" value="1"/>
</dbReference>
<evidence type="ECO:0000313" key="4">
    <source>
        <dbReference type="Proteomes" id="UP000245086"/>
    </source>
</evidence>
<dbReference type="PROSITE" id="PS51192">
    <property type="entry name" value="HELICASE_ATP_BIND_1"/>
    <property type="match status" value="1"/>
</dbReference>
<dbReference type="InterPro" id="IPR026937">
    <property type="entry name" value="SBNO_Helicase_C_dom"/>
</dbReference>
<evidence type="ECO:0000256" key="1">
    <source>
        <dbReference type="ARBA" id="ARBA00006992"/>
    </source>
</evidence>
<comment type="caution">
    <text evidence="3">The sequence shown here is derived from an EMBL/GenBank/DDBJ whole genome shotgun (WGS) entry which is preliminary data.</text>
</comment>
<dbReference type="PANTHER" id="PTHR12706">
    <property type="entry name" value="STRAWBERRY NOTCH-RELATED"/>
    <property type="match status" value="1"/>
</dbReference>
<dbReference type="OrthoDB" id="270332at2"/>
<evidence type="ECO:0000259" key="2">
    <source>
        <dbReference type="PROSITE" id="PS51192"/>
    </source>
</evidence>
<name>A0A2P2EDL8_9PROT</name>
<comment type="similarity">
    <text evidence="1">Belongs to the SBNO family.</text>
</comment>
<dbReference type="Proteomes" id="UP000245086">
    <property type="component" value="Unassembled WGS sequence"/>
</dbReference>
<keyword evidence="4" id="KW-1185">Reference proteome</keyword>
<gene>
    <name evidence="3" type="ORF">PbB2_02840</name>
</gene>
<dbReference type="InterPro" id="IPR027417">
    <property type="entry name" value="P-loop_NTPase"/>
</dbReference>
<reference evidence="3 4" key="1">
    <citation type="journal article" date="2018" name="Genome Announc.">
        <title>Draft Genome Sequence of "Candidatus Phycosocius bacilliformis," an Alphaproteobacterial Ectosymbiont of the Hydrocarbon-Producing Green Alga Botryococcus braunii.</title>
        <authorList>
            <person name="Tanabe Y."/>
            <person name="Yamaguchi H."/>
            <person name="Watanabe M.M."/>
        </authorList>
    </citation>
    <scope>NUCLEOTIDE SEQUENCE [LARGE SCALE GENOMIC DNA]</scope>
    <source>
        <strain evidence="3 4">BOTRYCO-2</strain>
    </source>
</reference>
<dbReference type="SUPFAM" id="SSF53335">
    <property type="entry name" value="S-adenosyl-L-methionine-dependent methyltransferases"/>
    <property type="match status" value="1"/>
</dbReference>
<dbReference type="EMBL" id="BFBR01000010">
    <property type="protein sequence ID" value="GBF59148.1"/>
    <property type="molecule type" value="Genomic_DNA"/>
</dbReference>
<dbReference type="Pfam" id="PF13871">
    <property type="entry name" value="Helicase_C_4"/>
    <property type="match status" value="1"/>
</dbReference>
<dbReference type="Gene3D" id="3.40.50.300">
    <property type="entry name" value="P-loop containing nucleotide triphosphate hydrolases"/>
    <property type="match status" value="1"/>
</dbReference>
<dbReference type="Pfam" id="PF13872">
    <property type="entry name" value="AAA_34"/>
    <property type="match status" value="1"/>
</dbReference>
<dbReference type="PANTHER" id="PTHR12706:SF30">
    <property type="entry name" value="PROTEIN STRAWBERRY NOTCH-RELATED"/>
    <property type="match status" value="1"/>
</dbReference>
<protein>
    <recommendedName>
        <fullName evidence="2">Helicase ATP-binding domain-containing protein</fullName>
    </recommendedName>
</protein>
<dbReference type="SUPFAM" id="SSF52540">
    <property type="entry name" value="P-loop containing nucleoside triphosphate hydrolases"/>
    <property type="match status" value="1"/>
</dbReference>
<organism evidence="3 4">
    <name type="scientific">Candidatus Phycosocius bacilliformis</name>
    <dbReference type="NCBI Taxonomy" id="1445552"/>
    <lineage>
        <taxon>Bacteria</taxon>
        <taxon>Pseudomonadati</taxon>
        <taxon>Pseudomonadota</taxon>
        <taxon>Alphaproteobacteria</taxon>
        <taxon>Caulobacterales</taxon>
        <taxon>Caulobacterales incertae sedis</taxon>
        <taxon>Candidatus Phycosocius</taxon>
    </lineage>
</organism>
<sequence length="1423" mass="156642">MSLPLFSSLTEQNGTAGIIATATQLAFTLQKGKVITTTLLSELMTDNVGGTDADGMWHWRDAYDAVEMALAMTVRRNDEMVASILTNPHPTLEWLHELMSRVPTQTKRSDEQVALDQFSTPLTVAALATIGLKPTLGDLILEPSAGNGLLAIIPSILGAKVLVNEIGENRNAIVSALMHQKATNLDGTLINHTHPNRKQFSAAITNPPFTKIERHLLATLDALAPGGRMAAITYSSDASRKKITETLRDYGKPRAILQLPQTAFSKTGTSAPTDLIIFDKVSEADSPLIAAPTSWEEAADILMGLPARESAQPVQTDERPMSPLLRARMGAQRRTRFAIPDNIVKIDYSTKEWDAPEATSSAIYAAYKPSRIKPAHSVEHPSALVQSAAMASLPAPIATYVPELPKTVTDKKLLSDPQLETLIYAGQAHSEYLPGRYIINEDKPTEIEFSATDQGVLVRRGYFLGDGTGVGKGRQAAAIILDNLCKGRTKAIWISKNSELLEDARRDWTALGGVPEDVQPLSTWSANDQIPLQRGILFATYGSLRQAEREGRRSRLRQITEWFGKENDGVILFDESHALANATASGSSGNGLRGRGASQQGVAGLSLQNLLPNARVVYISATGAQEVEHLAYAARLGIWGAPQTPFPTREAFVTTISQGGVAALEILCRDLYSLGSYTARNLSFEGVEYEQLTHELTPSDIEIYDAWADAWRVVLDNLNEVLEHLGITTSSGKALSKQAKASALSTFYSAQQRFFAHMLQSLKTPSLIARIEAELAAGNACIIQLVSTNEALLSRRLQELSPAEWSDLTIDTTPTEYIKDYLNACFPIHLYEEDDSEEGAPTATMVKIDGQPLVSDHAVQVRDDLIERIASLPSLKGGLDQLIHHFGTDRVAEITGRSKRVIKRGHRLMVERRPPSSSLSDANAFAEDTKQILIFSDAGGTGRSYHADKNIKNQRRRVHFLLEAGWKAQTAIQGLGRSNRTNQSSAPIFIMVTTNLEGEKRFTATIAQRLDKLGAATRGERRTGGQNLFKPEDAIQGPYTSEALNTFYKAIANGTLGKPTDWPEGEYYTPPITCGNFERLLNLSLTTDDGSIREDLPPLNRFLARILALPVQQQNTIFGHFLSYLQARLRAAEAAGVLDKGMEDLVAPSIELESQETLSTDPRTGAATNLITVTLETPVKPMSLDEARSRYNRVAGARYIINQRSGRAGLLIPGDDWLVEGVRVPTFRLIRPTERREIPKHEYADTHWEDAAPSVWANAWTDEIDNSPKMRKQSYHLLTGLLMEYWKLLPPNEGMQIRRVRCNDGSTWLGRLLPDSQAETLLQVMGKRKVTDYTPASLCEQIKDKSAIIVLTDGSTIKTAKVANKARIEVRTANVDMAERLTKIGAFSEIIEFKRRYFIPWDNPEPVLSTLLTIYPIASIQRD</sequence>
<dbReference type="InterPro" id="IPR026741">
    <property type="entry name" value="SNO"/>
</dbReference>
<dbReference type="GO" id="GO:0006355">
    <property type="term" value="P:regulation of DNA-templated transcription"/>
    <property type="evidence" value="ECO:0007669"/>
    <property type="project" value="InterPro"/>
</dbReference>
<proteinExistence type="inferred from homology"/>
<dbReference type="InterPro" id="IPR029063">
    <property type="entry name" value="SAM-dependent_MTases_sf"/>
</dbReference>
<accession>A0A2P2EDL8</accession>